<proteinExistence type="predicted"/>
<feature type="transmembrane region" description="Helical" evidence="1">
    <location>
        <begin position="488"/>
        <end position="507"/>
    </location>
</feature>
<keyword evidence="1" id="KW-0472">Membrane</keyword>
<feature type="transmembrane region" description="Helical" evidence="1">
    <location>
        <begin position="435"/>
        <end position="454"/>
    </location>
</feature>
<evidence type="ECO:0000313" key="2">
    <source>
        <dbReference type="EMBL" id="PIU69292.1"/>
    </source>
</evidence>
<accession>A0A2M7API3</accession>
<feature type="transmembrane region" description="Helical" evidence="1">
    <location>
        <begin position="406"/>
        <end position="428"/>
    </location>
</feature>
<dbReference type="AlphaFoldDB" id="A0A2M7API3"/>
<reference evidence="3" key="1">
    <citation type="submission" date="2017-09" db="EMBL/GenBank/DDBJ databases">
        <title>Depth-based differentiation of microbial function through sediment-hosted aquifers and enrichment of novel symbionts in the deep terrestrial subsurface.</title>
        <authorList>
            <person name="Probst A.J."/>
            <person name="Ladd B."/>
            <person name="Jarett J.K."/>
            <person name="Geller-Mcgrath D.E."/>
            <person name="Sieber C.M.K."/>
            <person name="Emerson J.B."/>
            <person name="Anantharaman K."/>
            <person name="Thomas B.C."/>
            <person name="Malmstrom R."/>
            <person name="Stieglmeier M."/>
            <person name="Klingl A."/>
            <person name="Woyke T."/>
            <person name="Ryan C.M."/>
            <person name="Banfield J.F."/>
        </authorList>
    </citation>
    <scope>NUCLEOTIDE SEQUENCE [LARGE SCALE GENOMIC DNA]</scope>
</reference>
<keyword evidence="1" id="KW-1133">Transmembrane helix</keyword>
<evidence type="ECO:0000313" key="3">
    <source>
        <dbReference type="Proteomes" id="UP000229916"/>
    </source>
</evidence>
<evidence type="ECO:0000256" key="1">
    <source>
        <dbReference type="SAM" id="Phobius"/>
    </source>
</evidence>
<keyword evidence="1" id="KW-0812">Transmembrane</keyword>
<comment type="caution">
    <text evidence="2">The sequence shown here is derived from an EMBL/GenBank/DDBJ whole genome shotgun (WGS) entry which is preliminary data.</text>
</comment>
<sequence length="533" mass="62983">MNTDINPNPRLKKLFEVFSEEQKIRPVPSREPALKVSRATSLVAFLYEKFRSALEYQEEHLLRRWAIERILRRRLTFKSSSENLAYMLIRELIWSRYLHLKDVTEEMIEKTDRVLQKYFSILEQRKNYHLKTQSSATVFDWIISLASTEIDGQLVSSKKTGAILEFTYSWFNPRFEIEWIKKEDKEILLFIAILRALLKSDRATLRYNLLKLYYPSWEKNDPSIIAEVAKSFDALMRTIEHYIKHPLNDKLLNTIKRQVAPFFILQGFVEKYAEKAQTIIQNPLQLERVFKEIIETKYREIKVKVDRGITRSIIYVFLTKMVIALLFEFPYDLYLAKILNFRPLIINLFFPPTLMFIVGLLIKTPGESNTSLLLKKLKEIIYSSSQDQLDNITQIKKPRFPKLSSLIFPVLYLATFFVSFGLICLILLKLKFSLVSTAVFLFFLCVVSFFSYRISNSAHELILEESKEKVYTFLIDFFSLPILWAGRWLSLTFVRFNFVIFILDFLIETPLKTMIGIGEDWLNFLKEKKKELV</sequence>
<name>A0A2M7API3_UNCKA</name>
<organism evidence="2 3">
    <name type="scientific">candidate division WWE3 bacterium CG06_land_8_20_14_3_00_42_16</name>
    <dbReference type="NCBI Taxonomy" id="1975083"/>
    <lineage>
        <taxon>Bacteria</taxon>
        <taxon>Katanobacteria</taxon>
    </lineage>
</organism>
<dbReference type="EMBL" id="PEWD01000009">
    <property type="protein sequence ID" value="PIU69292.1"/>
    <property type="molecule type" value="Genomic_DNA"/>
</dbReference>
<feature type="transmembrane region" description="Helical" evidence="1">
    <location>
        <begin position="343"/>
        <end position="362"/>
    </location>
</feature>
<gene>
    <name evidence="2" type="ORF">COS81_00565</name>
</gene>
<protein>
    <submittedName>
        <fullName evidence="2">Uncharacterized protein</fullName>
    </submittedName>
</protein>
<dbReference type="Proteomes" id="UP000229916">
    <property type="component" value="Unassembled WGS sequence"/>
</dbReference>
<feature type="transmembrane region" description="Helical" evidence="1">
    <location>
        <begin position="312"/>
        <end position="331"/>
    </location>
</feature>